<dbReference type="InterPro" id="IPR011009">
    <property type="entry name" value="Kinase-like_dom_sf"/>
</dbReference>
<keyword evidence="7 10" id="KW-0067">ATP-binding</keyword>
<evidence type="ECO:0000256" key="10">
    <source>
        <dbReference type="PROSITE-ProRule" id="PRU10141"/>
    </source>
</evidence>
<keyword evidence="5 10" id="KW-0547">Nucleotide-binding</keyword>
<feature type="compositionally biased region" description="Basic and acidic residues" evidence="11">
    <location>
        <begin position="837"/>
        <end position="864"/>
    </location>
</feature>
<comment type="similarity">
    <text evidence="1">Belongs to the protein kinase superfamily. NEK Ser/Thr protein kinase family. NIMA subfamily.</text>
</comment>
<dbReference type="Pfam" id="PF00069">
    <property type="entry name" value="Pkinase"/>
    <property type="match status" value="1"/>
</dbReference>
<dbReference type="InterPro" id="IPR011989">
    <property type="entry name" value="ARM-like"/>
</dbReference>
<feature type="region of interest" description="Disordered" evidence="11">
    <location>
        <begin position="837"/>
        <end position="934"/>
    </location>
</feature>
<proteinExistence type="inferred from homology"/>
<evidence type="ECO:0000256" key="11">
    <source>
        <dbReference type="SAM" id="MobiDB-lite"/>
    </source>
</evidence>
<dbReference type="Gene3D" id="1.10.510.10">
    <property type="entry name" value="Transferase(Phosphotransferase) domain 1"/>
    <property type="match status" value="1"/>
</dbReference>
<evidence type="ECO:0000256" key="9">
    <source>
        <dbReference type="ARBA" id="ARBA00048679"/>
    </source>
</evidence>
<evidence type="ECO:0000256" key="5">
    <source>
        <dbReference type="ARBA" id="ARBA00022741"/>
    </source>
</evidence>
<dbReference type="InterPro" id="IPR000719">
    <property type="entry name" value="Prot_kinase_dom"/>
</dbReference>
<feature type="binding site" evidence="10">
    <location>
        <position position="556"/>
    </location>
    <ligand>
        <name>ATP</name>
        <dbReference type="ChEBI" id="CHEBI:30616"/>
    </ligand>
</feature>
<dbReference type="KEGG" id="mpp:MICPUCDRAFT_50030"/>
<dbReference type="AlphaFoldDB" id="C1MH29"/>
<evidence type="ECO:0000313" key="13">
    <source>
        <dbReference type="EMBL" id="EEH60674.1"/>
    </source>
</evidence>
<dbReference type="Proteomes" id="UP000001876">
    <property type="component" value="Unassembled WGS sequence"/>
</dbReference>
<dbReference type="GeneID" id="9680811"/>
<dbReference type="InterPro" id="IPR050660">
    <property type="entry name" value="NEK_Ser/Thr_kinase"/>
</dbReference>
<sequence length="1054" mass="112140">MTSPAPPLSVSDAVEALSRLLRAPPDAQSPADSLDEARGLEGLAVALASGHDPAAGSEASVSAMRELFRALVTERLMSPSYVAAPGEDGAASAESVLRVLQCARLLLRDRWFVRELVAVDGAVAALGGKYRAYAVRHWDADDDAAAAAGGEKDERARDDRGDRAKSAFGVEILSELASVFKKLASDGESCPWRVLHDAAVPTTAAGLLPTRDASLLASALVTLCVLVAASEECAVPLLASDGLDHLLHIFLEYAPPFKHLAGDLLHLVCRLRDGRREVRRLGGVTLVLGSLHAASGDEIALEASLRVLGGLLSDSAAAAETRAVGGVPILVSMLAADADARTGGGGGRMKLKRLGSLGGEDEASGGGMSTVASPAVTCLLCGALTKLASDDEGGAQIRQCNGVYLLGRLLTDTHAASTSTSTSSSDGSANEGPRPLDEVQAHAFRAMRYLFSVERNRKVFKRLFPPALFAAFIDVGHYQSDVKMYRPLAARWRELGADAVRATRKALEDINRVGGVGAEKKIVRGYVLEELLGAGAFGSVYRVHKERSKGTMCAMKALNPEEEPTRFGTTPEEITRSVGRVASEVNILSRLSHPNIVRYHESFNESGTLYIVMELVEGASLLDHLTSTAEKGRRMSEESAWNVFLQVVLALHYIHVEKNVVHRDLTPNNILLEDDTRRVKIADFGLAKAYERDFGAVPAAPAATPRERRNAEVMQSAVGTMPYSCPEIIMHEAYGAKADVWSLGCVLYHMLALRPPFDASNPITMASAIVEGRYPSLEPLVARIGGGDRKGSGGPYSAALVGLVGRLMTIDKEKRPSISEVAAASAPYLMRSMDKIQSDNDRLREDAIREGRRRAADSTLERRKREALRKLTGLAHDDDDGAGSSGAATGDVSETETDASGDGDAAAAGDRATNSGSGARSGSGASTPRLNSGRSFKIAPDRLRAVADPLSQILSTLHKLVFIDQLPPGSRRDPRRASIVRYKRALFAGSNHAGFIKAEAAKLSAGSREEVAIGDARLLGGGDGACTYETLGRAMEELLREHRFYQLGARGNDA</sequence>
<dbReference type="GO" id="GO:0005524">
    <property type="term" value="F:ATP binding"/>
    <property type="evidence" value="ECO:0007669"/>
    <property type="project" value="UniProtKB-UniRule"/>
</dbReference>
<dbReference type="InterPro" id="IPR008266">
    <property type="entry name" value="Tyr_kinase_AS"/>
</dbReference>
<keyword evidence="4" id="KW-0808">Transferase</keyword>
<evidence type="ECO:0000259" key="12">
    <source>
        <dbReference type="PROSITE" id="PS50011"/>
    </source>
</evidence>
<evidence type="ECO:0000256" key="7">
    <source>
        <dbReference type="ARBA" id="ARBA00022840"/>
    </source>
</evidence>
<dbReference type="GO" id="GO:0004674">
    <property type="term" value="F:protein serine/threonine kinase activity"/>
    <property type="evidence" value="ECO:0007669"/>
    <property type="project" value="UniProtKB-KW"/>
</dbReference>
<dbReference type="PROSITE" id="PS00109">
    <property type="entry name" value="PROTEIN_KINASE_TYR"/>
    <property type="match status" value="1"/>
</dbReference>
<dbReference type="OMA" id="VCLQLIP"/>
<feature type="compositionally biased region" description="Low complexity" evidence="11">
    <location>
        <begin position="902"/>
        <end position="926"/>
    </location>
</feature>
<comment type="catalytic activity">
    <reaction evidence="9">
        <text>L-seryl-[protein] + ATP = O-phospho-L-seryl-[protein] + ADP + H(+)</text>
        <dbReference type="Rhea" id="RHEA:17989"/>
        <dbReference type="Rhea" id="RHEA-COMP:9863"/>
        <dbReference type="Rhea" id="RHEA-COMP:11604"/>
        <dbReference type="ChEBI" id="CHEBI:15378"/>
        <dbReference type="ChEBI" id="CHEBI:29999"/>
        <dbReference type="ChEBI" id="CHEBI:30616"/>
        <dbReference type="ChEBI" id="CHEBI:83421"/>
        <dbReference type="ChEBI" id="CHEBI:456216"/>
        <dbReference type="EC" id="2.7.11.1"/>
    </reaction>
</comment>
<feature type="region of interest" description="Disordered" evidence="11">
    <location>
        <begin position="416"/>
        <end position="435"/>
    </location>
</feature>
<gene>
    <name evidence="13" type="ORF">MICPUCDRAFT_50030</name>
</gene>
<dbReference type="PANTHER" id="PTHR43671:SF98">
    <property type="entry name" value="SERINE_THREONINE-PROTEIN KINASE NEK11"/>
    <property type="match status" value="1"/>
</dbReference>
<dbReference type="SUPFAM" id="SSF56112">
    <property type="entry name" value="Protein kinase-like (PK-like)"/>
    <property type="match status" value="1"/>
</dbReference>
<dbReference type="STRING" id="564608.C1MH29"/>
<dbReference type="PANTHER" id="PTHR43671">
    <property type="entry name" value="SERINE/THREONINE-PROTEIN KINASE NEK"/>
    <property type="match status" value="1"/>
</dbReference>
<evidence type="ECO:0000256" key="3">
    <source>
        <dbReference type="ARBA" id="ARBA00022527"/>
    </source>
</evidence>
<dbReference type="Gene3D" id="1.25.10.10">
    <property type="entry name" value="Leucine-rich Repeat Variant"/>
    <property type="match status" value="1"/>
</dbReference>
<accession>C1MH29</accession>
<dbReference type="InterPro" id="IPR016024">
    <property type="entry name" value="ARM-type_fold"/>
</dbReference>
<evidence type="ECO:0000256" key="1">
    <source>
        <dbReference type="ARBA" id="ARBA00010886"/>
    </source>
</evidence>
<protein>
    <recommendedName>
        <fullName evidence="2">non-specific serine/threonine protein kinase</fullName>
        <ecNumber evidence="2">2.7.11.1</ecNumber>
    </recommendedName>
</protein>
<dbReference type="eggNOG" id="KOG0589">
    <property type="taxonomic scope" value="Eukaryota"/>
</dbReference>
<dbReference type="EC" id="2.7.11.1" evidence="2"/>
<evidence type="ECO:0000256" key="4">
    <source>
        <dbReference type="ARBA" id="ARBA00022679"/>
    </source>
</evidence>
<dbReference type="OrthoDB" id="248923at2759"/>
<reference evidence="13 14" key="1">
    <citation type="journal article" date="2009" name="Science">
        <title>Green evolution and dynamic adaptations revealed by genomes of the marine picoeukaryotes Micromonas.</title>
        <authorList>
            <person name="Worden A.Z."/>
            <person name="Lee J.H."/>
            <person name="Mock T."/>
            <person name="Rouze P."/>
            <person name="Simmons M.P."/>
            <person name="Aerts A.L."/>
            <person name="Allen A.E."/>
            <person name="Cuvelier M.L."/>
            <person name="Derelle E."/>
            <person name="Everett M.V."/>
            <person name="Foulon E."/>
            <person name="Grimwood J."/>
            <person name="Gundlach H."/>
            <person name="Henrissat B."/>
            <person name="Napoli C."/>
            <person name="McDonald S.M."/>
            <person name="Parker M.S."/>
            <person name="Rombauts S."/>
            <person name="Salamov A."/>
            <person name="Von Dassow P."/>
            <person name="Badger J.H."/>
            <person name="Coutinho P.M."/>
            <person name="Demir E."/>
            <person name="Dubchak I."/>
            <person name="Gentemann C."/>
            <person name="Eikrem W."/>
            <person name="Gready J.E."/>
            <person name="John U."/>
            <person name="Lanier W."/>
            <person name="Lindquist E.A."/>
            <person name="Lucas S."/>
            <person name="Mayer K.F."/>
            <person name="Moreau H."/>
            <person name="Not F."/>
            <person name="Otillar R."/>
            <person name="Panaud O."/>
            <person name="Pangilinan J."/>
            <person name="Paulsen I."/>
            <person name="Piegu B."/>
            <person name="Poliakov A."/>
            <person name="Robbens S."/>
            <person name="Schmutz J."/>
            <person name="Toulza E."/>
            <person name="Wyss T."/>
            <person name="Zelensky A."/>
            <person name="Zhou K."/>
            <person name="Armbrust E.V."/>
            <person name="Bhattacharya D."/>
            <person name="Goodenough U.W."/>
            <person name="Van de Peer Y."/>
            <person name="Grigoriev I.V."/>
        </authorList>
    </citation>
    <scope>NUCLEOTIDE SEQUENCE [LARGE SCALE GENOMIC DNA]</scope>
    <source>
        <strain evidence="13 14">CCMP1545</strain>
    </source>
</reference>
<dbReference type="PROSITE" id="PS00107">
    <property type="entry name" value="PROTEIN_KINASE_ATP"/>
    <property type="match status" value="1"/>
</dbReference>
<feature type="compositionally biased region" description="Low complexity" evidence="11">
    <location>
        <begin position="416"/>
        <end position="429"/>
    </location>
</feature>
<evidence type="ECO:0000256" key="2">
    <source>
        <dbReference type="ARBA" id="ARBA00012513"/>
    </source>
</evidence>
<organism evidence="14">
    <name type="scientific">Micromonas pusilla (strain CCMP1545)</name>
    <name type="common">Picoplanktonic green alga</name>
    <dbReference type="NCBI Taxonomy" id="564608"/>
    <lineage>
        <taxon>Eukaryota</taxon>
        <taxon>Viridiplantae</taxon>
        <taxon>Chlorophyta</taxon>
        <taxon>Mamiellophyceae</taxon>
        <taxon>Mamiellales</taxon>
        <taxon>Mamiellaceae</taxon>
        <taxon>Micromonas</taxon>
    </lineage>
</organism>
<comment type="catalytic activity">
    <reaction evidence="8">
        <text>L-threonyl-[protein] + ATP = O-phospho-L-threonyl-[protein] + ADP + H(+)</text>
        <dbReference type="Rhea" id="RHEA:46608"/>
        <dbReference type="Rhea" id="RHEA-COMP:11060"/>
        <dbReference type="Rhea" id="RHEA-COMP:11605"/>
        <dbReference type="ChEBI" id="CHEBI:15378"/>
        <dbReference type="ChEBI" id="CHEBI:30013"/>
        <dbReference type="ChEBI" id="CHEBI:30616"/>
        <dbReference type="ChEBI" id="CHEBI:61977"/>
        <dbReference type="ChEBI" id="CHEBI:456216"/>
        <dbReference type="EC" id="2.7.11.1"/>
    </reaction>
</comment>
<dbReference type="SUPFAM" id="SSF48371">
    <property type="entry name" value="ARM repeat"/>
    <property type="match status" value="1"/>
</dbReference>
<dbReference type="EMBL" id="GG663735">
    <property type="protein sequence ID" value="EEH60674.1"/>
    <property type="molecule type" value="Genomic_DNA"/>
</dbReference>
<keyword evidence="14" id="KW-1185">Reference proteome</keyword>
<dbReference type="RefSeq" id="XP_003055422.1">
    <property type="nucleotide sequence ID" value="XM_003055376.1"/>
</dbReference>
<evidence type="ECO:0000313" key="14">
    <source>
        <dbReference type="Proteomes" id="UP000001876"/>
    </source>
</evidence>
<keyword evidence="6" id="KW-0418">Kinase</keyword>
<keyword evidence="3" id="KW-0723">Serine/threonine-protein kinase</keyword>
<dbReference type="InterPro" id="IPR017441">
    <property type="entry name" value="Protein_kinase_ATP_BS"/>
</dbReference>
<name>C1MH29_MICPC</name>
<evidence type="ECO:0000256" key="6">
    <source>
        <dbReference type="ARBA" id="ARBA00022777"/>
    </source>
</evidence>
<evidence type="ECO:0000256" key="8">
    <source>
        <dbReference type="ARBA" id="ARBA00047899"/>
    </source>
</evidence>
<feature type="domain" description="Protein kinase" evidence="12">
    <location>
        <begin position="526"/>
        <end position="829"/>
    </location>
</feature>
<dbReference type="PROSITE" id="PS50011">
    <property type="entry name" value="PROTEIN_KINASE_DOM"/>
    <property type="match status" value="1"/>
</dbReference>